<dbReference type="InterPro" id="IPR020945">
    <property type="entry name" value="DMSO/NO3_reduct_chaperone"/>
</dbReference>
<accession>A0A1B4V5R3</accession>
<dbReference type="Proteomes" id="UP000218899">
    <property type="component" value="Chromosome"/>
</dbReference>
<dbReference type="PANTHER" id="PTHR34227">
    <property type="entry name" value="CHAPERONE PROTEIN YCDY"/>
    <property type="match status" value="1"/>
</dbReference>
<dbReference type="KEGG" id="sva:SVA_2336"/>
<dbReference type="InterPro" id="IPR050289">
    <property type="entry name" value="TorD/DmsD_chaperones"/>
</dbReference>
<dbReference type="EMBL" id="AP014936">
    <property type="protein sequence ID" value="BAU48886.1"/>
    <property type="molecule type" value="Genomic_DNA"/>
</dbReference>
<gene>
    <name evidence="2" type="ORF">SVA_2336</name>
</gene>
<protein>
    <submittedName>
        <fullName evidence="2">Cytoplasmic chaperone TorD family protein</fullName>
    </submittedName>
</protein>
<evidence type="ECO:0000256" key="1">
    <source>
        <dbReference type="ARBA" id="ARBA00023186"/>
    </source>
</evidence>
<keyword evidence="3" id="KW-1185">Reference proteome</keyword>
<proteinExistence type="predicted"/>
<name>A0A1B4V5R3_9GAMM</name>
<dbReference type="InterPro" id="IPR036411">
    <property type="entry name" value="TorD-like_sf"/>
</dbReference>
<dbReference type="Gene3D" id="1.10.3480.10">
    <property type="entry name" value="TorD-like"/>
    <property type="match status" value="1"/>
</dbReference>
<reference evidence="2 3" key="1">
    <citation type="submission" date="2015-08" db="EMBL/GenBank/DDBJ databases">
        <title>Complete genome sequence of Sulfurifustis variabilis.</title>
        <authorList>
            <person name="Miura A."/>
            <person name="Kojima H."/>
            <person name="Fukui M."/>
        </authorList>
    </citation>
    <scope>NUCLEOTIDE SEQUENCE [LARGE SCALE GENOMIC DNA]</scope>
    <source>
        <strain evidence="3">skN76</strain>
    </source>
</reference>
<dbReference type="SUPFAM" id="SSF89155">
    <property type="entry name" value="TorD-like"/>
    <property type="match status" value="1"/>
</dbReference>
<keyword evidence="1" id="KW-0143">Chaperone</keyword>
<evidence type="ECO:0000313" key="3">
    <source>
        <dbReference type="Proteomes" id="UP000218899"/>
    </source>
</evidence>
<dbReference type="OrthoDB" id="8526323at2"/>
<evidence type="ECO:0000313" key="2">
    <source>
        <dbReference type="EMBL" id="BAU48886.1"/>
    </source>
</evidence>
<organism evidence="2 3">
    <name type="scientific">Sulfurifustis variabilis</name>
    <dbReference type="NCBI Taxonomy" id="1675686"/>
    <lineage>
        <taxon>Bacteria</taxon>
        <taxon>Pseudomonadati</taxon>
        <taxon>Pseudomonadota</taxon>
        <taxon>Gammaproteobacteria</taxon>
        <taxon>Acidiferrobacterales</taxon>
        <taxon>Acidiferrobacteraceae</taxon>
        <taxon>Sulfurifustis</taxon>
    </lineage>
</organism>
<dbReference type="Pfam" id="PF02613">
    <property type="entry name" value="Nitrate_red_del"/>
    <property type="match status" value="1"/>
</dbReference>
<dbReference type="PANTHER" id="PTHR34227:SF1">
    <property type="entry name" value="DIMETHYL SULFOXIDE REDUCTASE CHAPERONE-RELATED"/>
    <property type="match status" value="1"/>
</dbReference>
<sequence length="210" mass="23603">MDSAALMATETTAFAQPARGEEERARADVYSLIAALLGRPADERMLLLLRTLDTGGATGTQMAPVWDLLRQAAHDARAEEVADEYQELFIGIGRGELVPYGSWYLTGFLMERPLAELRTDLARLGFERDENVREPEDHVAALCETMSLLIAGEDVPFEAQREFHEKHVAPWMGRFFNDLAQARSARFYRAVGLLGEQFMKLERAYFAMAV</sequence>
<dbReference type="AlphaFoldDB" id="A0A1B4V5R3"/>